<comment type="caution">
    <text evidence="2">The sequence shown here is derived from an EMBL/GenBank/DDBJ whole genome shotgun (WGS) entry which is preliminary data.</text>
</comment>
<keyword evidence="3" id="KW-1185">Reference proteome</keyword>
<dbReference type="Proteomes" id="UP000663879">
    <property type="component" value="Unassembled WGS sequence"/>
</dbReference>
<dbReference type="InterPro" id="IPR029526">
    <property type="entry name" value="PGBD"/>
</dbReference>
<gene>
    <name evidence="2" type="ORF">OXX778_LOCUS21360</name>
</gene>
<evidence type="ECO:0000313" key="3">
    <source>
        <dbReference type="Proteomes" id="UP000663879"/>
    </source>
</evidence>
<protein>
    <recommendedName>
        <fullName evidence="1">PiggyBac transposable element-derived protein domain-containing protein</fullName>
    </recommendedName>
</protein>
<evidence type="ECO:0000259" key="1">
    <source>
        <dbReference type="Pfam" id="PF13843"/>
    </source>
</evidence>
<evidence type="ECO:0000313" key="2">
    <source>
        <dbReference type="EMBL" id="CAF1105421.1"/>
    </source>
</evidence>
<sequence length="137" mass="16444">MSFSFFLSILYVGNEENVPKKPDVIKFYNKNKDGVENLDKMIVNYTFARKTKVWPVKFFMYLIDFAAHNSVIMKKYSNNQAINTSSIYYRRKCLEELAIDLMKPYVEERYSKIEENKFRYVDKRFLDCIEKTGVIKR</sequence>
<accession>A0A814PFA0</accession>
<name>A0A814PFA0_9BILA</name>
<feature type="domain" description="PiggyBac transposable element-derived protein" evidence="1">
    <location>
        <begin position="16"/>
        <end position="70"/>
    </location>
</feature>
<dbReference type="PANTHER" id="PTHR46599:SF6">
    <property type="entry name" value="DUAL SPECIFICITY PHOSPHATASE 26"/>
    <property type="match status" value="1"/>
</dbReference>
<proteinExistence type="predicted"/>
<dbReference type="Pfam" id="PF13843">
    <property type="entry name" value="DDE_Tnp_1_7"/>
    <property type="match status" value="1"/>
</dbReference>
<dbReference type="PANTHER" id="PTHR46599">
    <property type="entry name" value="PIGGYBAC TRANSPOSABLE ELEMENT-DERIVED PROTEIN 4"/>
    <property type="match status" value="1"/>
</dbReference>
<dbReference type="AlphaFoldDB" id="A0A814PFA0"/>
<organism evidence="2 3">
    <name type="scientific">Brachionus calyciflorus</name>
    <dbReference type="NCBI Taxonomy" id="104777"/>
    <lineage>
        <taxon>Eukaryota</taxon>
        <taxon>Metazoa</taxon>
        <taxon>Spiralia</taxon>
        <taxon>Gnathifera</taxon>
        <taxon>Rotifera</taxon>
        <taxon>Eurotatoria</taxon>
        <taxon>Monogononta</taxon>
        <taxon>Pseudotrocha</taxon>
        <taxon>Ploima</taxon>
        <taxon>Brachionidae</taxon>
        <taxon>Brachionus</taxon>
    </lineage>
</organism>
<dbReference type="EMBL" id="CAJNOC010007810">
    <property type="protein sequence ID" value="CAF1105421.1"/>
    <property type="molecule type" value="Genomic_DNA"/>
</dbReference>
<dbReference type="OrthoDB" id="7398560at2759"/>
<reference evidence="2" key="1">
    <citation type="submission" date="2021-02" db="EMBL/GenBank/DDBJ databases">
        <authorList>
            <person name="Nowell W R."/>
        </authorList>
    </citation>
    <scope>NUCLEOTIDE SEQUENCE</scope>
    <source>
        <strain evidence="2">Ploen Becks lab</strain>
    </source>
</reference>